<evidence type="ECO:0000256" key="9">
    <source>
        <dbReference type="ARBA" id="ARBA00025439"/>
    </source>
</evidence>
<feature type="transmembrane region" description="Helical" evidence="11">
    <location>
        <begin position="166"/>
        <end position="188"/>
    </location>
</feature>
<keyword evidence="5" id="KW-0997">Cell inner membrane</keyword>
<evidence type="ECO:0000256" key="8">
    <source>
        <dbReference type="ARBA" id="ARBA00023136"/>
    </source>
</evidence>
<keyword evidence="7 11" id="KW-1133">Transmembrane helix</keyword>
<dbReference type="Proteomes" id="UP000216498">
    <property type="component" value="Unassembled WGS sequence"/>
</dbReference>
<dbReference type="InterPro" id="IPR001851">
    <property type="entry name" value="ABC_transp_permease"/>
</dbReference>
<evidence type="ECO:0000256" key="11">
    <source>
        <dbReference type="SAM" id="Phobius"/>
    </source>
</evidence>
<protein>
    <recommendedName>
        <fullName evidence="10">Autoinducer 2 import system permease protein LsrC</fullName>
    </recommendedName>
</protein>
<dbReference type="GO" id="GO:0022857">
    <property type="term" value="F:transmembrane transporter activity"/>
    <property type="evidence" value="ECO:0007669"/>
    <property type="project" value="InterPro"/>
</dbReference>
<dbReference type="AlphaFoldDB" id="A0A265N6S3"/>
<dbReference type="CDD" id="cd06579">
    <property type="entry name" value="TM_PBP1_transp_AraH_like"/>
    <property type="match status" value="1"/>
</dbReference>
<feature type="transmembrane region" description="Helical" evidence="11">
    <location>
        <begin position="21"/>
        <end position="39"/>
    </location>
</feature>
<gene>
    <name evidence="12" type="ORF">CIL03_17990</name>
</gene>
<dbReference type="OrthoDB" id="9813906at2"/>
<feature type="transmembrane region" description="Helical" evidence="11">
    <location>
        <begin position="51"/>
        <end position="69"/>
    </location>
</feature>
<evidence type="ECO:0000313" key="12">
    <source>
        <dbReference type="EMBL" id="OZU87184.1"/>
    </source>
</evidence>
<feature type="transmembrane region" description="Helical" evidence="11">
    <location>
        <begin position="99"/>
        <end position="119"/>
    </location>
</feature>
<proteinExistence type="predicted"/>
<accession>A0A265N6S3</accession>
<dbReference type="EMBL" id="NPMS01000013">
    <property type="protein sequence ID" value="OZU87184.1"/>
    <property type="molecule type" value="Genomic_DNA"/>
</dbReference>
<evidence type="ECO:0000256" key="6">
    <source>
        <dbReference type="ARBA" id="ARBA00022692"/>
    </source>
</evidence>
<comment type="function">
    <text evidence="9">Part of the ABC transporter complex LsrABCD involved in autoinducer 2 (AI-2) import. Probably responsible for the translocation of the substrate across the membrane.</text>
</comment>
<comment type="subunit">
    <text evidence="2">The complex is composed of two ATP-binding proteins (LsrA), two transmembrane proteins (LsrC and LsrD) and a solute-binding protein (LsrB).</text>
</comment>
<feature type="transmembrane region" description="Helical" evidence="11">
    <location>
        <begin position="273"/>
        <end position="292"/>
    </location>
</feature>
<keyword evidence="4" id="KW-1003">Cell membrane</keyword>
<evidence type="ECO:0000256" key="1">
    <source>
        <dbReference type="ARBA" id="ARBA00004651"/>
    </source>
</evidence>
<comment type="caution">
    <text evidence="12">The sequence shown here is derived from an EMBL/GenBank/DDBJ whole genome shotgun (WGS) entry which is preliminary data.</text>
</comment>
<keyword evidence="13" id="KW-1185">Reference proteome</keyword>
<dbReference type="GO" id="GO:0005886">
    <property type="term" value="C:plasma membrane"/>
    <property type="evidence" value="ECO:0007669"/>
    <property type="project" value="UniProtKB-SubCell"/>
</dbReference>
<feature type="transmembrane region" description="Helical" evidence="11">
    <location>
        <begin position="298"/>
        <end position="318"/>
    </location>
</feature>
<evidence type="ECO:0000256" key="5">
    <source>
        <dbReference type="ARBA" id="ARBA00022519"/>
    </source>
</evidence>
<evidence type="ECO:0000313" key="13">
    <source>
        <dbReference type="Proteomes" id="UP000216498"/>
    </source>
</evidence>
<reference evidence="12 13" key="1">
    <citation type="submission" date="2017-08" db="EMBL/GenBank/DDBJ databases">
        <title>Virgibacillus indicus sp. nov. and Virgibacillus profoundi sp. nov, two moderately halophilic bacteria isolated from marine sediment by using the Microfluidic Streak Plate.</title>
        <authorList>
            <person name="Xu B."/>
            <person name="Hu B."/>
            <person name="Wang J."/>
            <person name="Zhu Y."/>
            <person name="Huang L."/>
            <person name="Du W."/>
            <person name="Huang Y."/>
        </authorList>
    </citation>
    <scope>NUCLEOTIDE SEQUENCE [LARGE SCALE GENOMIC DNA]</scope>
    <source>
        <strain evidence="12 13">IO3-P2-C2</strain>
    </source>
</reference>
<name>A0A265N6S3_9BACI</name>
<evidence type="ECO:0000256" key="2">
    <source>
        <dbReference type="ARBA" id="ARBA00011262"/>
    </source>
</evidence>
<feature type="transmembrane region" description="Helical" evidence="11">
    <location>
        <begin position="242"/>
        <end position="261"/>
    </location>
</feature>
<dbReference type="PANTHER" id="PTHR32196:SF29">
    <property type="entry name" value="AUTOINDUCER 2 IMPORT SYSTEM PERMEASE PROTEIN LSRC"/>
    <property type="match status" value="1"/>
</dbReference>
<dbReference type="PANTHER" id="PTHR32196">
    <property type="entry name" value="ABC TRANSPORTER PERMEASE PROTEIN YPHD-RELATED-RELATED"/>
    <property type="match status" value="1"/>
</dbReference>
<feature type="transmembrane region" description="Helical" evidence="11">
    <location>
        <begin position="217"/>
        <end position="236"/>
    </location>
</feature>
<keyword evidence="8 11" id="KW-0472">Membrane</keyword>
<sequence length="347" mass="36869">MEHMKEVKHMQKFKNITEKREFRTFVFLVAIFVVVGLVNSEFLSLGNIHDSLKSSLLYIVLAVGLTFVLLTGNIDISVGGILGLSAAVSGMILRDGGSILLAIVVAIGIGGLVGLINGLGVTKLKISSFIMTLGMLEITRVVQVIYTDGQWVENLPVAFKQLAQINVLGINLLSILVVTGLILVHLYLIKNKKGRYFSAIGDNQEGAILLGIPVQRYVTYSFVISGVCSALAGLIFASQIGFISTTAGLGIEMTVIAAAVLGGVSLSGGVGSVIGAGIGAIIMISINSALVYMKVPAFWNDAISGTLLIVIVVTDALLARKANKQAKKERLRARVLHEEEVSVDYAK</sequence>
<keyword evidence="6 11" id="KW-0812">Transmembrane</keyword>
<evidence type="ECO:0000256" key="10">
    <source>
        <dbReference type="ARBA" id="ARBA00039382"/>
    </source>
</evidence>
<dbReference type="Pfam" id="PF02653">
    <property type="entry name" value="BPD_transp_2"/>
    <property type="match status" value="1"/>
</dbReference>
<evidence type="ECO:0000256" key="7">
    <source>
        <dbReference type="ARBA" id="ARBA00022989"/>
    </source>
</evidence>
<keyword evidence="3" id="KW-0813">Transport</keyword>
<evidence type="ECO:0000256" key="4">
    <source>
        <dbReference type="ARBA" id="ARBA00022475"/>
    </source>
</evidence>
<organism evidence="12 13">
    <name type="scientific">Virgibacillus indicus</name>
    <dbReference type="NCBI Taxonomy" id="2024554"/>
    <lineage>
        <taxon>Bacteria</taxon>
        <taxon>Bacillati</taxon>
        <taxon>Bacillota</taxon>
        <taxon>Bacilli</taxon>
        <taxon>Bacillales</taxon>
        <taxon>Bacillaceae</taxon>
        <taxon>Virgibacillus</taxon>
    </lineage>
</organism>
<comment type="subcellular location">
    <subcellularLocation>
        <location evidence="1">Cell membrane</location>
        <topology evidence="1">Multi-pass membrane protein</topology>
    </subcellularLocation>
</comment>
<evidence type="ECO:0000256" key="3">
    <source>
        <dbReference type="ARBA" id="ARBA00022448"/>
    </source>
</evidence>